<evidence type="ECO:0000313" key="2">
    <source>
        <dbReference type="Proteomes" id="UP001500879"/>
    </source>
</evidence>
<name>A0ABN0YWW9_9ACTN</name>
<keyword evidence="2" id="KW-1185">Reference proteome</keyword>
<reference evidence="1 2" key="1">
    <citation type="journal article" date="2019" name="Int. J. Syst. Evol. Microbiol.">
        <title>The Global Catalogue of Microorganisms (GCM) 10K type strain sequencing project: providing services to taxonomists for standard genome sequencing and annotation.</title>
        <authorList>
            <consortium name="The Broad Institute Genomics Platform"/>
            <consortium name="The Broad Institute Genome Sequencing Center for Infectious Disease"/>
            <person name="Wu L."/>
            <person name="Ma J."/>
        </authorList>
    </citation>
    <scope>NUCLEOTIDE SEQUENCE [LARGE SCALE GENOMIC DNA]</scope>
    <source>
        <strain evidence="1 2">JCM 4788</strain>
    </source>
</reference>
<accession>A0ABN0YWW9</accession>
<organism evidence="1 2">
    <name type="scientific">Streptomyces luteireticuli</name>
    <dbReference type="NCBI Taxonomy" id="173858"/>
    <lineage>
        <taxon>Bacteria</taxon>
        <taxon>Bacillati</taxon>
        <taxon>Actinomycetota</taxon>
        <taxon>Actinomycetes</taxon>
        <taxon>Kitasatosporales</taxon>
        <taxon>Streptomycetaceae</taxon>
        <taxon>Streptomyces</taxon>
    </lineage>
</organism>
<comment type="caution">
    <text evidence="1">The sequence shown here is derived from an EMBL/GenBank/DDBJ whole genome shotgun (WGS) entry which is preliminary data.</text>
</comment>
<protein>
    <recommendedName>
        <fullName evidence="3">ArsR family transcriptional regulator</fullName>
    </recommendedName>
</protein>
<evidence type="ECO:0008006" key="3">
    <source>
        <dbReference type="Google" id="ProtNLM"/>
    </source>
</evidence>
<dbReference type="Proteomes" id="UP001500879">
    <property type="component" value="Unassembled WGS sequence"/>
</dbReference>
<dbReference type="RefSeq" id="WP_344026768.1">
    <property type="nucleotide sequence ID" value="NZ_BAAABX010000048.1"/>
</dbReference>
<sequence>MNFQTPVSALFPGASGRIISALTARRRESSEAPLALAELARGASVAATQLETTLFRLGLLGLIEPRARGEEVRPVPGHIVWEALDALTDLRGRVTTEARRCAALDLTPAPAHLALRGPVADGTAAHPADVLELVVVPPHAAPENWPEQVGRMAARLSRHLGNVVTVCHIPTVAEAVSLVGTTPVIHPST</sequence>
<evidence type="ECO:0000313" key="1">
    <source>
        <dbReference type="EMBL" id="GAA0416691.1"/>
    </source>
</evidence>
<dbReference type="EMBL" id="BAAABX010000048">
    <property type="protein sequence ID" value="GAA0416691.1"/>
    <property type="molecule type" value="Genomic_DNA"/>
</dbReference>
<proteinExistence type="predicted"/>
<gene>
    <name evidence="1" type="ORF">GCM10010357_42610</name>
</gene>